<dbReference type="GeneID" id="69035001"/>
<organism evidence="1 2">
    <name type="scientific">Ajellomyces capsulatus (strain G186AR / H82 / ATCC MYA-2454 / RMSCC 2432)</name>
    <name type="common">Darling's disease fungus</name>
    <name type="synonym">Histoplasma capsulatum</name>
    <dbReference type="NCBI Taxonomy" id="447093"/>
    <lineage>
        <taxon>Eukaryota</taxon>
        <taxon>Fungi</taxon>
        <taxon>Dikarya</taxon>
        <taxon>Ascomycota</taxon>
        <taxon>Pezizomycotina</taxon>
        <taxon>Eurotiomycetes</taxon>
        <taxon>Eurotiomycetidae</taxon>
        <taxon>Onygenales</taxon>
        <taxon>Ajellomycetaceae</taxon>
        <taxon>Histoplasma</taxon>
    </lineage>
</organism>
<dbReference type="VEuPathDB" id="FungiDB:I7I50_00522"/>
<dbReference type="HOGENOM" id="CLU_096534_0_0_1"/>
<dbReference type="Proteomes" id="UP000001631">
    <property type="component" value="Unassembled WGS sequence"/>
</dbReference>
<protein>
    <submittedName>
        <fullName evidence="1">Oxidoreductase</fullName>
    </submittedName>
</protein>
<gene>
    <name evidence="1" type="ORF">HCBG_01985</name>
</gene>
<evidence type="ECO:0000313" key="1">
    <source>
        <dbReference type="EMBL" id="EEH10340.1"/>
    </source>
</evidence>
<proteinExistence type="predicted"/>
<name>C0NDP2_AJECG</name>
<dbReference type="AlphaFoldDB" id="C0NDP2"/>
<sequence>MVKDAGVDGAVMTTTPGTHFALAELALEGGKWDADFAATSKLVKNGALDRVAEFETHFDRHPPEMPTTGSWKTQKIPGVIHLLGLAKRTTNSVASQMENNDSGYEYALTSLPHYDQILATTRGTVNINPDEKHLRFLVRGDKGSLKRHCFPFGLAQLSIESTNEANPVPVLSRHPRRAAESRTYAWRPRVQAATLPCLRPTTRLILGRLSKGIPTKSTGTNGNSIVEPPTYDEFYRKLAKAMAVESDILLSA</sequence>
<reference evidence="1" key="1">
    <citation type="submission" date="2009-02" db="EMBL/GenBank/DDBJ databases">
        <title>The Genome Sequence of Ajellomyces capsulatus strain G186AR.</title>
        <authorList>
            <consortium name="The Broad Institute Genome Sequencing Platform"/>
            <person name="Champion M."/>
            <person name="Cuomo C."/>
            <person name="Ma L.-J."/>
            <person name="Henn M.R."/>
            <person name="Sil A."/>
            <person name="Goldman B."/>
            <person name="Young S.K."/>
            <person name="Kodira C.D."/>
            <person name="Zeng Q."/>
            <person name="Koehrsen M."/>
            <person name="Alvarado L."/>
            <person name="Berlin A."/>
            <person name="Borenstein D."/>
            <person name="Chen Z."/>
            <person name="Engels R."/>
            <person name="Freedman E."/>
            <person name="Gellesch M."/>
            <person name="Goldberg J."/>
            <person name="Griggs A."/>
            <person name="Gujja S."/>
            <person name="Heiman D."/>
            <person name="Hepburn T."/>
            <person name="Howarth C."/>
            <person name="Jen D."/>
            <person name="Larson L."/>
            <person name="Lewis B."/>
            <person name="Mehta T."/>
            <person name="Park D."/>
            <person name="Pearson M."/>
            <person name="Roberts A."/>
            <person name="Saif S."/>
            <person name="Shea T."/>
            <person name="Shenoy N."/>
            <person name="Sisk P."/>
            <person name="Stolte C."/>
            <person name="Sykes S."/>
            <person name="Walk T."/>
            <person name="White J."/>
            <person name="Yandava C."/>
            <person name="Klein B."/>
            <person name="McEwen J.G."/>
            <person name="Puccia R."/>
            <person name="Goldman G.H."/>
            <person name="Felipe M.S."/>
            <person name="Nino-Vega G."/>
            <person name="San-Blas G."/>
            <person name="Taylor J."/>
            <person name="Mendoza L."/>
            <person name="Galagan J."/>
            <person name="Nusbaum C."/>
            <person name="Birren B."/>
        </authorList>
    </citation>
    <scope>NUCLEOTIDE SEQUENCE</scope>
    <source>
        <strain evidence="1">G186AR</strain>
    </source>
</reference>
<accession>C0NDP2</accession>
<evidence type="ECO:0000313" key="2">
    <source>
        <dbReference type="Proteomes" id="UP000001631"/>
    </source>
</evidence>
<dbReference type="STRING" id="447093.C0NDP2"/>
<dbReference type="Gene3D" id="3.30.360.10">
    <property type="entry name" value="Dihydrodipicolinate Reductase, domain 2"/>
    <property type="match status" value="1"/>
</dbReference>
<keyword evidence="2" id="KW-1185">Reference proteome</keyword>
<dbReference type="RefSeq" id="XP_045290820.1">
    <property type="nucleotide sequence ID" value="XM_045429034.1"/>
</dbReference>
<dbReference type="EMBL" id="GG663364">
    <property type="protein sequence ID" value="EEH10340.1"/>
    <property type="molecule type" value="Genomic_DNA"/>
</dbReference>
<dbReference type="InParanoid" id="C0NDP2"/>